<feature type="domain" description="SnoaL-like" evidence="1">
    <location>
        <begin position="224"/>
        <end position="334"/>
    </location>
</feature>
<protein>
    <recommendedName>
        <fullName evidence="1">SnoaL-like domain-containing protein</fullName>
    </recommendedName>
</protein>
<dbReference type="EMBL" id="KN847524">
    <property type="protein sequence ID" value="KIV90290.1"/>
    <property type="molecule type" value="Genomic_DNA"/>
</dbReference>
<proteinExistence type="predicted"/>
<gene>
    <name evidence="2" type="ORF">PV10_07609</name>
</gene>
<dbReference type="SUPFAM" id="SSF54427">
    <property type="entry name" value="NTF2-like"/>
    <property type="match status" value="1"/>
</dbReference>
<name>A0A0D1WMP2_EXOME</name>
<dbReference type="InterPro" id="IPR009959">
    <property type="entry name" value="Cyclase_SnoaL-like"/>
</dbReference>
<dbReference type="InterPro" id="IPR032710">
    <property type="entry name" value="NTF2-like_dom_sf"/>
</dbReference>
<dbReference type="GO" id="GO:0030638">
    <property type="term" value="P:polyketide metabolic process"/>
    <property type="evidence" value="ECO:0007669"/>
    <property type="project" value="InterPro"/>
</dbReference>
<dbReference type="Proteomes" id="UP000054302">
    <property type="component" value="Unassembled WGS sequence"/>
</dbReference>
<reference evidence="2 3" key="1">
    <citation type="submission" date="2015-01" db="EMBL/GenBank/DDBJ databases">
        <title>The Genome Sequence of Exophiala mesophila CBS40295.</title>
        <authorList>
            <consortium name="The Broad Institute Genomics Platform"/>
            <person name="Cuomo C."/>
            <person name="de Hoog S."/>
            <person name="Gorbushina A."/>
            <person name="Stielow B."/>
            <person name="Teixiera M."/>
            <person name="Abouelleil A."/>
            <person name="Chapman S.B."/>
            <person name="Priest M."/>
            <person name="Young S.K."/>
            <person name="Wortman J."/>
            <person name="Nusbaum C."/>
            <person name="Birren B."/>
        </authorList>
    </citation>
    <scope>NUCLEOTIDE SEQUENCE [LARGE SCALE GENOMIC DNA]</scope>
    <source>
        <strain evidence="2 3">CBS 40295</strain>
    </source>
</reference>
<keyword evidence="3" id="KW-1185">Reference proteome</keyword>
<sequence>MVKVNVGGFPTINLDTSAPDGVRQARNDLRRRMRGGNSGRQISLNWNTKVPRLVITSDTDEFDPTTVQHFQQEGFQLAYLAYQGNKSQYMSQLQHLQDPLELGEKYAIVAYGDAATLVLEACMKPMPKLVAVVAYYPPYMPRTTTNFPPTLDVQIHLTGSQKFGTRHPNYRYPDVKPGFAEHDMEEFDTVAAGLAWSRDIAMLRRAFDMPEYDLEGLWDDKVTALFRDQDADKAMDLMVRDEPYVNHGPTMTGGRGQDELRRFYSDFFVDSNPPDFKVKLLSRTQGADRVVDEMLVKFTHTVEMPWMLPGVPPTEKRVEVVLISVVSVRGGRLYQEHIHWDQASVLVQIGLLDPKLIPDSFKTAEEGREKEVKRLPVHGKEAGRKIADGERYDSNRLLSGW</sequence>
<evidence type="ECO:0000313" key="3">
    <source>
        <dbReference type="Proteomes" id="UP000054302"/>
    </source>
</evidence>
<dbReference type="Gene3D" id="3.10.450.50">
    <property type="match status" value="1"/>
</dbReference>
<dbReference type="PANTHER" id="PTHR38436">
    <property type="entry name" value="POLYKETIDE CYCLASE SNOAL-LIKE DOMAIN"/>
    <property type="match status" value="1"/>
</dbReference>
<dbReference type="GeneID" id="27325454"/>
<dbReference type="VEuPathDB" id="FungiDB:PV10_07609"/>
<organism evidence="2 3">
    <name type="scientific">Exophiala mesophila</name>
    <name type="common">Black yeast-like fungus</name>
    <dbReference type="NCBI Taxonomy" id="212818"/>
    <lineage>
        <taxon>Eukaryota</taxon>
        <taxon>Fungi</taxon>
        <taxon>Dikarya</taxon>
        <taxon>Ascomycota</taxon>
        <taxon>Pezizomycotina</taxon>
        <taxon>Eurotiomycetes</taxon>
        <taxon>Chaetothyriomycetidae</taxon>
        <taxon>Chaetothyriales</taxon>
        <taxon>Herpotrichiellaceae</taxon>
        <taxon>Exophiala</taxon>
    </lineage>
</organism>
<evidence type="ECO:0000259" key="1">
    <source>
        <dbReference type="Pfam" id="PF12680"/>
    </source>
</evidence>
<dbReference type="OrthoDB" id="5440at2759"/>
<dbReference type="STRING" id="212818.A0A0D1WMP2"/>
<dbReference type="PANTHER" id="PTHR38436:SF3">
    <property type="entry name" value="CARBOXYMETHYLENEBUTENOLIDASE-RELATED"/>
    <property type="match status" value="1"/>
</dbReference>
<dbReference type="InterPro" id="IPR037401">
    <property type="entry name" value="SnoaL-like"/>
</dbReference>
<dbReference type="Pfam" id="PF12680">
    <property type="entry name" value="SnoaL_2"/>
    <property type="match status" value="1"/>
</dbReference>
<dbReference type="AlphaFoldDB" id="A0A0D1WMP2"/>
<dbReference type="HOGENOM" id="CLU_032662_2_0_1"/>
<accession>A0A0D1WMP2</accession>
<evidence type="ECO:0000313" key="2">
    <source>
        <dbReference type="EMBL" id="KIV90290.1"/>
    </source>
</evidence>
<dbReference type="OMA" id="VSEHMYW"/>
<dbReference type="RefSeq" id="XP_016221864.1">
    <property type="nucleotide sequence ID" value="XM_016372532.1"/>
</dbReference>